<feature type="signal peptide" evidence="1">
    <location>
        <begin position="1"/>
        <end position="24"/>
    </location>
</feature>
<gene>
    <name evidence="2" type="ORF">LMG27198_40740</name>
</gene>
<dbReference type="PANTHER" id="PTHR37310:SF1">
    <property type="entry name" value="CYTOPLASMIC PROTEIN"/>
    <property type="match status" value="1"/>
</dbReference>
<organism evidence="2 3">
    <name type="scientific">Methylocystis echinoides</name>
    <dbReference type="NCBI Taxonomy" id="29468"/>
    <lineage>
        <taxon>Bacteria</taxon>
        <taxon>Pseudomonadati</taxon>
        <taxon>Pseudomonadota</taxon>
        <taxon>Alphaproteobacteria</taxon>
        <taxon>Hyphomicrobiales</taxon>
        <taxon>Methylocystaceae</taxon>
        <taxon>Methylocystis</taxon>
    </lineage>
</organism>
<proteinExistence type="predicted"/>
<dbReference type="Gene3D" id="1.20.1270.360">
    <property type="match status" value="1"/>
</dbReference>
<keyword evidence="1" id="KW-0732">Signal</keyword>
<feature type="chain" id="PRO_5040830426" evidence="1">
    <location>
        <begin position="25"/>
        <end position="147"/>
    </location>
</feature>
<dbReference type="Proteomes" id="UP001144323">
    <property type="component" value="Unassembled WGS sequence"/>
</dbReference>
<dbReference type="AlphaFoldDB" id="A0A9W6GXQ6"/>
<name>A0A9W6GXQ6_9HYPH</name>
<protein>
    <submittedName>
        <fullName evidence="2">Uncharacterized protein</fullName>
    </submittedName>
</protein>
<dbReference type="Pfam" id="PF03860">
    <property type="entry name" value="Csp"/>
    <property type="match status" value="1"/>
</dbReference>
<dbReference type="RefSeq" id="WP_281805428.1">
    <property type="nucleotide sequence ID" value="NZ_BSEC01000001.1"/>
</dbReference>
<dbReference type="InterPro" id="IPR005560">
    <property type="entry name" value="Csp_YhjQ"/>
</dbReference>
<sequence>MERREFLTAASAVAAMATTSAAFAEEAKKAGGHAHHHPPQYKGVSETSAKCVDAGNNCLRHCFGMLNMGDSSMAACTQATYEVIAACGALDVLAATNSAYTPAFAKVVANVCEACKKECDKFPDVAECVTMGAACKACAEECHKIAA</sequence>
<comment type="caution">
    <text evidence="2">The sequence shown here is derived from an EMBL/GenBank/DDBJ whole genome shotgun (WGS) entry which is preliminary data.</text>
</comment>
<keyword evidence="3" id="KW-1185">Reference proteome</keyword>
<evidence type="ECO:0000313" key="2">
    <source>
        <dbReference type="EMBL" id="GLI95082.1"/>
    </source>
</evidence>
<dbReference type="InterPro" id="IPR030913">
    <property type="entry name" value="Csp1_Cys_rich"/>
</dbReference>
<evidence type="ECO:0000256" key="1">
    <source>
        <dbReference type="SAM" id="SignalP"/>
    </source>
</evidence>
<dbReference type="PANTHER" id="PTHR37310">
    <property type="entry name" value="CYTOPLASMIC PROTEIN-RELATED"/>
    <property type="match status" value="1"/>
</dbReference>
<dbReference type="EMBL" id="BSEC01000001">
    <property type="protein sequence ID" value="GLI95082.1"/>
    <property type="molecule type" value="Genomic_DNA"/>
</dbReference>
<evidence type="ECO:0000313" key="3">
    <source>
        <dbReference type="Proteomes" id="UP001144323"/>
    </source>
</evidence>
<accession>A0A9W6GXQ6</accession>
<dbReference type="NCBIfam" id="TIGR04401">
    <property type="entry name" value="TAT_Cys_rich"/>
    <property type="match status" value="1"/>
</dbReference>
<reference evidence="2" key="1">
    <citation type="journal article" date="2023" name="Int. J. Syst. Evol. Microbiol.">
        <title>Methylocystis iwaonis sp. nov., a type II methane-oxidizing bacterium from surface soil of a rice paddy field in Japan, and emended description of the genus Methylocystis (ex Whittenbury et al. 1970) Bowman et al. 1993.</title>
        <authorList>
            <person name="Kaise H."/>
            <person name="Sawadogo J.B."/>
            <person name="Alam M.S."/>
            <person name="Ueno C."/>
            <person name="Dianou D."/>
            <person name="Shinjo R."/>
            <person name="Asakawa S."/>
        </authorList>
    </citation>
    <scope>NUCLEOTIDE SEQUENCE</scope>
    <source>
        <strain evidence="2">LMG27198</strain>
    </source>
</reference>